<keyword evidence="4" id="KW-1185">Reference proteome</keyword>
<gene>
    <name evidence="3" type="ORF">SPPG_02484</name>
</gene>
<dbReference type="Proteomes" id="UP000053201">
    <property type="component" value="Unassembled WGS sequence"/>
</dbReference>
<name>A0A0L0HLI2_SPIPD</name>
<protein>
    <submittedName>
        <fullName evidence="3">Uncharacterized protein</fullName>
    </submittedName>
</protein>
<keyword evidence="2" id="KW-0472">Membrane</keyword>
<feature type="transmembrane region" description="Helical" evidence="2">
    <location>
        <begin position="20"/>
        <end position="40"/>
    </location>
</feature>
<dbReference type="OrthoDB" id="10361445at2759"/>
<dbReference type="GeneID" id="27686065"/>
<sequence length="291" mass="31747">MLGFVVDHVVTRQGVGCFEGIWTFLMYTATIACGAIVNVINIVRFGVFDHITFYPRWLRILLLTLTAFFTAVGWGYGAVAWALILTKGRVTQFEKYAAWGALGLPLVWDILVDWALAVASLRLVLKMRKNVVDPGASSRATAADVGQSPPARQPWTFKSLFLAIPTAVSELLQSSAGGTSTTDLHESAPSSAVRSLPSTRDIRASSAVDPSMRKPVQKKQDRIISGHSMVFVLSFMILFSGLAIIVTLADAAIYGMVFGDVMLLLYNAANLIYLYAIPKFVQQNAAAARRR</sequence>
<evidence type="ECO:0000313" key="4">
    <source>
        <dbReference type="Proteomes" id="UP000053201"/>
    </source>
</evidence>
<proteinExistence type="predicted"/>
<feature type="region of interest" description="Disordered" evidence="1">
    <location>
        <begin position="178"/>
        <end position="220"/>
    </location>
</feature>
<feature type="transmembrane region" description="Helical" evidence="2">
    <location>
        <begin position="252"/>
        <end position="276"/>
    </location>
</feature>
<evidence type="ECO:0000256" key="2">
    <source>
        <dbReference type="SAM" id="Phobius"/>
    </source>
</evidence>
<dbReference type="EMBL" id="KQ257453">
    <property type="protein sequence ID" value="KND01977.1"/>
    <property type="molecule type" value="Genomic_DNA"/>
</dbReference>
<dbReference type="InParanoid" id="A0A0L0HLI2"/>
<feature type="compositionally biased region" description="Polar residues" evidence="1">
    <location>
        <begin position="178"/>
        <end position="198"/>
    </location>
</feature>
<keyword evidence="2" id="KW-1133">Transmembrane helix</keyword>
<keyword evidence="2" id="KW-0812">Transmembrane</keyword>
<feature type="transmembrane region" description="Helical" evidence="2">
    <location>
        <begin position="223"/>
        <end position="246"/>
    </location>
</feature>
<reference evidence="3 4" key="1">
    <citation type="submission" date="2009-08" db="EMBL/GenBank/DDBJ databases">
        <title>The Genome Sequence of Spizellomyces punctatus strain DAOM BR117.</title>
        <authorList>
            <consortium name="The Broad Institute Genome Sequencing Platform"/>
            <person name="Russ C."/>
            <person name="Cuomo C."/>
            <person name="Shea T."/>
            <person name="Young S.K."/>
            <person name="Zeng Q."/>
            <person name="Koehrsen M."/>
            <person name="Haas B."/>
            <person name="Borodovsky M."/>
            <person name="Guigo R."/>
            <person name="Alvarado L."/>
            <person name="Berlin A."/>
            <person name="Bochicchio J."/>
            <person name="Borenstein D."/>
            <person name="Chapman S."/>
            <person name="Chen Z."/>
            <person name="Engels R."/>
            <person name="Freedman E."/>
            <person name="Gellesch M."/>
            <person name="Goldberg J."/>
            <person name="Griggs A."/>
            <person name="Gujja S."/>
            <person name="Heiman D."/>
            <person name="Hepburn T."/>
            <person name="Howarth C."/>
            <person name="Jen D."/>
            <person name="Larson L."/>
            <person name="Lewis B."/>
            <person name="Mehta T."/>
            <person name="Park D."/>
            <person name="Pearson M."/>
            <person name="Roberts A."/>
            <person name="Saif S."/>
            <person name="Shenoy N."/>
            <person name="Sisk P."/>
            <person name="Stolte C."/>
            <person name="Sykes S."/>
            <person name="Thomson T."/>
            <person name="Walk T."/>
            <person name="White J."/>
            <person name="Yandava C."/>
            <person name="Burger G."/>
            <person name="Gray M.W."/>
            <person name="Holland P.W.H."/>
            <person name="King N."/>
            <person name="Lang F.B.F."/>
            <person name="Roger A.J."/>
            <person name="Ruiz-Trillo I."/>
            <person name="Lander E."/>
            <person name="Nusbaum C."/>
        </authorList>
    </citation>
    <scope>NUCLEOTIDE SEQUENCE [LARGE SCALE GENOMIC DNA]</scope>
    <source>
        <strain evidence="3 4">DAOM BR117</strain>
    </source>
</reference>
<evidence type="ECO:0000313" key="3">
    <source>
        <dbReference type="EMBL" id="KND01977.1"/>
    </source>
</evidence>
<feature type="transmembrane region" description="Helical" evidence="2">
    <location>
        <begin position="60"/>
        <end position="84"/>
    </location>
</feature>
<evidence type="ECO:0000256" key="1">
    <source>
        <dbReference type="SAM" id="MobiDB-lite"/>
    </source>
</evidence>
<dbReference type="RefSeq" id="XP_016610016.1">
    <property type="nucleotide sequence ID" value="XM_016750771.1"/>
</dbReference>
<dbReference type="AlphaFoldDB" id="A0A0L0HLI2"/>
<organism evidence="3 4">
    <name type="scientific">Spizellomyces punctatus (strain DAOM BR117)</name>
    <dbReference type="NCBI Taxonomy" id="645134"/>
    <lineage>
        <taxon>Eukaryota</taxon>
        <taxon>Fungi</taxon>
        <taxon>Fungi incertae sedis</taxon>
        <taxon>Chytridiomycota</taxon>
        <taxon>Chytridiomycota incertae sedis</taxon>
        <taxon>Chytridiomycetes</taxon>
        <taxon>Spizellomycetales</taxon>
        <taxon>Spizellomycetaceae</taxon>
        <taxon>Spizellomyces</taxon>
    </lineage>
</organism>
<accession>A0A0L0HLI2</accession>
<feature type="transmembrane region" description="Helical" evidence="2">
    <location>
        <begin position="96"/>
        <end position="119"/>
    </location>
</feature>
<dbReference type="VEuPathDB" id="FungiDB:SPPG_02484"/>